<keyword evidence="3" id="KW-1185">Reference proteome</keyword>
<organism evidence="2 3">
    <name type="scientific">Salinisphaera aquimarina</name>
    <dbReference type="NCBI Taxonomy" id="2094031"/>
    <lineage>
        <taxon>Bacteria</taxon>
        <taxon>Pseudomonadati</taxon>
        <taxon>Pseudomonadota</taxon>
        <taxon>Gammaproteobacteria</taxon>
        <taxon>Salinisphaerales</taxon>
        <taxon>Salinisphaeraceae</taxon>
        <taxon>Salinisphaera</taxon>
    </lineage>
</organism>
<gene>
    <name evidence="2" type="ORF">ACFOSU_19135</name>
</gene>
<dbReference type="RefSeq" id="WP_380691542.1">
    <property type="nucleotide sequence ID" value="NZ_JBHRSS010000009.1"/>
</dbReference>
<proteinExistence type="predicted"/>
<feature type="region of interest" description="Disordered" evidence="1">
    <location>
        <begin position="124"/>
        <end position="163"/>
    </location>
</feature>
<evidence type="ECO:0008006" key="4">
    <source>
        <dbReference type="Google" id="ProtNLM"/>
    </source>
</evidence>
<sequence>MPASRPSSARFFARSVPSIALVVVIAVATGCAGGAIKAPSAPDESVLAPAEQALAKARAAQADTFAPRVVDASRRRIATARDILYDAARARRPLNNGEKSRVDRLVAAAELDARSALVQTQAKAVQSKLGELRGQSGGAGRAPANTEMNATTNPPMTPTGGTP</sequence>
<reference evidence="3" key="1">
    <citation type="journal article" date="2019" name="Int. J. Syst. Evol. Microbiol.">
        <title>The Global Catalogue of Microorganisms (GCM) 10K type strain sequencing project: providing services to taxonomists for standard genome sequencing and annotation.</title>
        <authorList>
            <consortium name="The Broad Institute Genomics Platform"/>
            <consortium name="The Broad Institute Genome Sequencing Center for Infectious Disease"/>
            <person name="Wu L."/>
            <person name="Ma J."/>
        </authorList>
    </citation>
    <scope>NUCLEOTIDE SEQUENCE [LARGE SCALE GENOMIC DNA]</scope>
    <source>
        <strain evidence="3">KCTC 52640</strain>
    </source>
</reference>
<protein>
    <recommendedName>
        <fullName evidence="4">DUF4398 domain-containing protein</fullName>
    </recommendedName>
</protein>
<dbReference type="EMBL" id="JBHRSS010000009">
    <property type="protein sequence ID" value="MFC3105989.1"/>
    <property type="molecule type" value="Genomic_DNA"/>
</dbReference>
<comment type="caution">
    <text evidence="2">The sequence shown here is derived from an EMBL/GenBank/DDBJ whole genome shotgun (WGS) entry which is preliminary data.</text>
</comment>
<accession>A0ABV7EVM9</accession>
<name>A0ABV7EVM9_9GAMM</name>
<evidence type="ECO:0000313" key="3">
    <source>
        <dbReference type="Proteomes" id="UP001595462"/>
    </source>
</evidence>
<dbReference type="PROSITE" id="PS51257">
    <property type="entry name" value="PROKAR_LIPOPROTEIN"/>
    <property type="match status" value="1"/>
</dbReference>
<feature type="compositionally biased region" description="Low complexity" evidence="1">
    <location>
        <begin position="142"/>
        <end position="163"/>
    </location>
</feature>
<evidence type="ECO:0000256" key="1">
    <source>
        <dbReference type="SAM" id="MobiDB-lite"/>
    </source>
</evidence>
<dbReference type="Proteomes" id="UP001595462">
    <property type="component" value="Unassembled WGS sequence"/>
</dbReference>
<evidence type="ECO:0000313" key="2">
    <source>
        <dbReference type="EMBL" id="MFC3105989.1"/>
    </source>
</evidence>